<dbReference type="AlphaFoldDB" id="A0A388MAM7"/>
<accession>A0A388MAM7</accession>
<dbReference type="EMBL" id="BFEA01000918">
    <property type="protein sequence ID" value="GBG91553.1"/>
    <property type="molecule type" value="Genomic_DNA"/>
</dbReference>
<protein>
    <submittedName>
        <fullName evidence="2">Uncharacterized protein</fullName>
    </submittedName>
</protein>
<comment type="caution">
    <text evidence="2">The sequence shown here is derived from an EMBL/GenBank/DDBJ whole genome shotgun (WGS) entry which is preliminary data.</text>
</comment>
<feature type="compositionally biased region" description="Acidic residues" evidence="1">
    <location>
        <begin position="115"/>
        <end position="124"/>
    </location>
</feature>
<evidence type="ECO:0000313" key="3">
    <source>
        <dbReference type="Proteomes" id="UP000265515"/>
    </source>
</evidence>
<reference evidence="2 3" key="1">
    <citation type="journal article" date="2018" name="Cell">
        <title>The Chara Genome: Secondary Complexity and Implications for Plant Terrestrialization.</title>
        <authorList>
            <person name="Nishiyama T."/>
            <person name="Sakayama H."/>
            <person name="Vries J.D."/>
            <person name="Buschmann H."/>
            <person name="Saint-Marcoux D."/>
            <person name="Ullrich K.K."/>
            <person name="Haas F.B."/>
            <person name="Vanderstraeten L."/>
            <person name="Becker D."/>
            <person name="Lang D."/>
            <person name="Vosolsobe S."/>
            <person name="Rombauts S."/>
            <person name="Wilhelmsson P.K.I."/>
            <person name="Janitza P."/>
            <person name="Kern R."/>
            <person name="Heyl A."/>
            <person name="Rumpler F."/>
            <person name="Villalobos L.I.A.C."/>
            <person name="Clay J.M."/>
            <person name="Skokan R."/>
            <person name="Toyoda A."/>
            <person name="Suzuki Y."/>
            <person name="Kagoshima H."/>
            <person name="Schijlen E."/>
            <person name="Tajeshwar N."/>
            <person name="Catarino B."/>
            <person name="Hetherington A.J."/>
            <person name="Saltykova A."/>
            <person name="Bonnot C."/>
            <person name="Breuninger H."/>
            <person name="Symeonidi A."/>
            <person name="Radhakrishnan G.V."/>
            <person name="Van Nieuwerburgh F."/>
            <person name="Deforce D."/>
            <person name="Chang C."/>
            <person name="Karol K.G."/>
            <person name="Hedrich R."/>
            <person name="Ulvskov P."/>
            <person name="Glockner G."/>
            <person name="Delwiche C.F."/>
            <person name="Petrasek J."/>
            <person name="Van de Peer Y."/>
            <person name="Friml J."/>
            <person name="Beilby M."/>
            <person name="Dolan L."/>
            <person name="Kohara Y."/>
            <person name="Sugano S."/>
            <person name="Fujiyama A."/>
            <person name="Delaux P.-M."/>
            <person name="Quint M."/>
            <person name="TheiBen G."/>
            <person name="Hagemann M."/>
            <person name="Harholt J."/>
            <person name="Dunand C."/>
            <person name="Zachgo S."/>
            <person name="Langdale J."/>
            <person name="Maumus F."/>
            <person name="Straeten D.V.D."/>
            <person name="Gould S.B."/>
            <person name="Rensing S.A."/>
        </authorList>
    </citation>
    <scope>NUCLEOTIDE SEQUENCE [LARGE SCALE GENOMIC DNA]</scope>
    <source>
        <strain evidence="2 3">S276</strain>
    </source>
</reference>
<keyword evidence="3" id="KW-1185">Reference proteome</keyword>
<dbReference type="Gramene" id="GBG91553">
    <property type="protein sequence ID" value="GBG91553"/>
    <property type="gene ID" value="CBR_g52587"/>
</dbReference>
<gene>
    <name evidence="2" type="ORF">CBR_g52587</name>
</gene>
<feature type="region of interest" description="Disordered" evidence="1">
    <location>
        <begin position="95"/>
        <end position="130"/>
    </location>
</feature>
<evidence type="ECO:0000256" key="1">
    <source>
        <dbReference type="SAM" id="MobiDB-lite"/>
    </source>
</evidence>
<proteinExistence type="predicted"/>
<feature type="compositionally biased region" description="Basic and acidic residues" evidence="1">
    <location>
        <begin position="104"/>
        <end position="114"/>
    </location>
</feature>
<dbReference type="Proteomes" id="UP000265515">
    <property type="component" value="Unassembled WGS sequence"/>
</dbReference>
<organism evidence="2 3">
    <name type="scientific">Chara braunii</name>
    <name type="common">Braun's stonewort</name>
    <dbReference type="NCBI Taxonomy" id="69332"/>
    <lineage>
        <taxon>Eukaryota</taxon>
        <taxon>Viridiplantae</taxon>
        <taxon>Streptophyta</taxon>
        <taxon>Charophyceae</taxon>
        <taxon>Charales</taxon>
        <taxon>Characeae</taxon>
        <taxon>Chara</taxon>
    </lineage>
</organism>
<name>A0A388MAM7_CHABU</name>
<sequence>MAYRNGLHGFRPKYLQFLWRWERMAGDGPVVTAVLDYSHCNLEARLKINVEGAKDEEMRADQGLQAAITEGENRAKRRYRRDGITEEVKVTVSYLEAESSAGTTEREQETRDTEAESEASDLDVETQSWHGLDQWHRDHVLAEAVEDDPKASSRRA</sequence>
<evidence type="ECO:0000313" key="2">
    <source>
        <dbReference type="EMBL" id="GBG91553.1"/>
    </source>
</evidence>